<name>A0ABY1V8R6_9BURK</name>
<organism evidence="1 2">
    <name type="scientific">Cupriavidus neocaledonicus</name>
    <dbReference type="NCBI Taxonomy" id="1040979"/>
    <lineage>
        <taxon>Bacteria</taxon>
        <taxon>Pseudomonadati</taxon>
        <taxon>Pseudomonadota</taxon>
        <taxon>Betaproteobacteria</taxon>
        <taxon>Burkholderiales</taxon>
        <taxon>Burkholderiaceae</taxon>
        <taxon>Cupriavidus</taxon>
    </lineage>
</organism>
<protein>
    <submittedName>
        <fullName evidence="1">Uncharacterized protein</fullName>
    </submittedName>
</protein>
<dbReference type="Proteomes" id="UP000256710">
    <property type="component" value="Unassembled WGS sequence"/>
</dbReference>
<keyword evidence="2" id="KW-1185">Reference proteome</keyword>
<sequence length="28" mass="2901">MLPIATAHACPGDPVQCATFEDDLARTG</sequence>
<reference evidence="1 2" key="1">
    <citation type="submission" date="2018-01" db="EMBL/GenBank/DDBJ databases">
        <authorList>
            <person name="Clerissi C."/>
        </authorList>
    </citation>
    <scope>NUCLEOTIDE SEQUENCE [LARGE SCALE GENOMIC DNA]</scope>
    <source>
        <strain evidence="1">Cupriavidus taiwanensis STM 6082</strain>
    </source>
</reference>
<accession>A0ABY1V8R6</accession>
<dbReference type="EMBL" id="OFTC01000036">
    <property type="protein sequence ID" value="SOZ39096.1"/>
    <property type="molecule type" value="Genomic_DNA"/>
</dbReference>
<gene>
    <name evidence="1" type="ORF">CBM2605_B130393</name>
</gene>
<comment type="caution">
    <text evidence="1">The sequence shown here is derived from an EMBL/GenBank/DDBJ whole genome shotgun (WGS) entry which is preliminary data.</text>
</comment>
<evidence type="ECO:0000313" key="2">
    <source>
        <dbReference type="Proteomes" id="UP000256710"/>
    </source>
</evidence>
<evidence type="ECO:0000313" key="1">
    <source>
        <dbReference type="EMBL" id="SOZ39096.1"/>
    </source>
</evidence>
<proteinExistence type="predicted"/>